<protein>
    <submittedName>
        <fullName evidence="5">6887_t:CDS:1</fullName>
    </submittedName>
</protein>
<organism evidence="5 6">
    <name type="scientific">Diversispora eburnea</name>
    <dbReference type="NCBI Taxonomy" id="1213867"/>
    <lineage>
        <taxon>Eukaryota</taxon>
        <taxon>Fungi</taxon>
        <taxon>Fungi incertae sedis</taxon>
        <taxon>Mucoromycota</taxon>
        <taxon>Glomeromycotina</taxon>
        <taxon>Glomeromycetes</taxon>
        <taxon>Diversisporales</taxon>
        <taxon>Diversisporaceae</taxon>
        <taxon>Diversispora</taxon>
    </lineage>
</organism>
<evidence type="ECO:0000259" key="4">
    <source>
        <dbReference type="Pfam" id="PF19272"/>
    </source>
</evidence>
<gene>
    <name evidence="5" type="ORF">DEBURN_LOCUS934</name>
</gene>
<dbReference type="PANTHER" id="PTHR10340:SF55">
    <property type="entry name" value="ENDOPOLYPHOSPHATASE"/>
    <property type="match status" value="1"/>
</dbReference>
<dbReference type="GO" id="GO:0004309">
    <property type="term" value="F:exopolyphosphatase activity"/>
    <property type="evidence" value="ECO:0007669"/>
    <property type="project" value="TreeGrafter"/>
</dbReference>
<name>A0A9N8V417_9GLOM</name>
<dbReference type="SUPFAM" id="SSF56645">
    <property type="entry name" value="Acyl-CoA dehydrogenase NM domain-like"/>
    <property type="match status" value="1"/>
</dbReference>
<sequence>MTIHLRRYSIHIIEIIQRYHNIHFDPDYTYPSSPSKLCHRKSHKHKHNTAGRFGSIQTDCDSPYILTNSTFEFLKKNFSQVDFIIYTGDSCRHDRDLKDPVVEEDILYCHQNLIEWFTKYFDPKKVKIIPTLGNNDLWVPDCKKKNSPGSKQLKWIKRELINAREENRKIYISHHVPPLDDKGNPAYYKKCYEKYILLLGDYSDVIYGHFTGHTNLDTLTFVTFDEINNPAIREYVYSTKDDNFGTLLNYYQYFTNLTEANNIGKIRWELEYTAKELYGINHLQGNDWEKVLQEFRKPNLELWERYKKYVNVINEYLTAARNAVSFPIEELTNFLYDGTKNTARHRWLRSLIEPEKEPILDTSDTAFLNREERYLRNLQMIKRLLQIKKQHNLSFEDWSILLLLQGQMSKEQLDKWLPLAENYEIIELGHGSNIKKLETTSTYIRESDEFELHSPTLTSMKW</sequence>
<dbReference type="AlphaFoldDB" id="A0A9N8V417"/>
<dbReference type="OrthoDB" id="348678at2759"/>
<feature type="domain" description="Acyl-coenzyme A oxidase N-terminal" evidence="3">
    <location>
        <begin position="328"/>
        <end position="394"/>
    </location>
</feature>
<dbReference type="InterPro" id="IPR009100">
    <property type="entry name" value="AcylCoA_DH/oxidase_NM_dom_sf"/>
</dbReference>
<dbReference type="Pfam" id="PF14749">
    <property type="entry name" value="Acyl-CoA_ox_N"/>
    <property type="match status" value="1"/>
</dbReference>
<dbReference type="InterPro" id="IPR046373">
    <property type="entry name" value="Acyl-CoA_Oxase/DH_mid-dom_sf"/>
</dbReference>
<dbReference type="GO" id="GO:0000324">
    <property type="term" value="C:fungal-type vacuole"/>
    <property type="evidence" value="ECO:0007669"/>
    <property type="project" value="TreeGrafter"/>
</dbReference>
<keyword evidence="1" id="KW-0378">Hydrolase</keyword>
<evidence type="ECO:0000313" key="5">
    <source>
        <dbReference type="EMBL" id="CAG8435880.1"/>
    </source>
</evidence>
<dbReference type="InterPro" id="IPR029320">
    <property type="entry name" value="Acyl-CoA_ox_N"/>
</dbReference>
<keyword evidence="2" id="KW-0325">Glycoprotein</keyword>
<dbReference type="Proteomes" id="UP000789706">
    <property type="component" value="Unassembled WGS sequence"/>
</dbReference>
<keyword evidence="6" id="KW-1185">Reference proteome</keyword>
<dbReference type="Gene3D" id="3.60.21.10">
    <property type="match status" value="1"/>
</dbReference>
<comment type="caution">
    <text evidence="5">The sequence shown here is derived from an EMBL/GenBank/DDBJ whole genome shotgun (WGS) entry which is preliminary data.</text>
</comment>
<proteinExistence type="predicted"/>
<evidence type="ECO:0000256" key="2">
    <source>
        <dbReference type="ARBA" id="ARBA00023180"/>
    </source>
</evidence>
<dbReference type="EMBL" id="CAJVPK010000034">
    <property type="protein sequence ID" value="CAG8435880.1"/>
    <property type="molecule type" value="Genomic_DNA"/>
</dbReference>
<dbReference type="SUPFAM" id="SSF56300">
    <property type="entry name" value="Metallo-dependent phosphatases"/>
    <property type="match status" value="1"/>
</dbReference>
<dbReference type="Gene3D" id="2.40.110.10">
    <property type="entry name" value="Butyryl-CoA Dehydrogenase, subunit A, domain 2"/>
    <property type="match status" value="1"/>
</dbReference>
<dbReference type="PANTHER" id="PTHR10340">
    <property type="entry name" value="SPHINGOMYELIN PHOSPHODIESTERASE"/>
    <property type="match status" value="1"/>
</dbReference>
<dbReference type="Pfam" id="PF19272">
    <property type="entry name" value="ASMase_C"/>
    <property type="match status" value="1"/>
</dbReference>
<dbReference type="GO" id="GO:0050660">
    <property type="term" value="F:flavin adenine dinucleotide binding"/>
    <property type="evidence" value="ECO:0007669"/>
    <property type="project" value="InterPro"/>
</dbReference>
<evidence type="ECO:0000256" key="1">
    <source>
        <dbReference type="ARBA" id="ARBA00022801"/>
    </source>
</evidence>
<dbReference type="InterPro" id="IPR037069">
    <property type="entry name" value="AcylCoA_DH/ox_N_sf"/>
</dbReference>
<dbReference type="GO" id="GO:0005615">
    <property type="term" value="C:extracellular space"/>
    <property type="evidence" value="ECO:0007669"/>
    <property type="project" value="TreeGrafter"/>
</dbReference>
<dbReference type="GO" id="GO:0008081">
    <property type="term" value="F:phosphoric diester hydrolase activity"/>
    <property type="evidence" value="ECO:0007669"/>
    <property type="project" value="TreeGrafter"/>
</dbReference>
<dbReference type="GO" id="GO:0006798">
    <property type="term" value="P:polyphosphate catabolic process"/>
    <property type="evidence" value="ECO:0007669"/>
    <property type="project" value="TreeGrafter"/>
</dbReference>
<evidence type="ECO:0000259" key="3">
    <source>
        <dbReference type="Pfam" id="PF14749"/>
    </source>
</evidence>
<dbReference type="Gene3D" id="1.10.540.10">
    <property type="entry name" value="Acyl-CoA dehydrogenase/oxidase, N-terminal domain"/>
    <property type="match status" value="2"/>
</dbReference>
<dbReference type="GO" id="GO:0000298">
    <property type="term" value="F:endopolyphosphatase activity"/>
    <property type="evidence" value="ECO:0007669"/>
    <property type="project" value="TreeGrafter"/>
</dbReference>
<feature type="domain" description="Sphingomyelin phosphodiesterase C-terminal" evidence="4">
    <location>
        <begin position="225"/>
        <end position="312"/>
    </location>
</feature>
<dbReference type="GO" id="GO:0016627">
    <property type="term" value="F:oxidoreductase activity, acting on the CH-CH group of donors"/>
    <property type="evidence" value="ECO:0007669"/>
    <property type="project" value="InterPro"/>
</dbReference>
<evidence type="ECO:0000313" key="6">
    <source>
        <dbReference type="Proteomes" id="UP000789706"/>
    </source>
</evidence>
<reference evidence="5" key="1">
    <citation type="submission" date="2021-06" db="EMBL/GenBank/DDBJ databases">
        <authorList>
            <person name="Kallberg Y."/>
            <person name="Tangrot J."/>
            <person name="Rosling A."/>
        </authorList>
    </citation>
    <scope>NUCLEOTIDE SEQUENCE</scope>
    <source>
        <strain evidence="5">AZ414A</strain>
    </source>
</reference>
<dbReference type="InterPro" id="IPR045473">
    <property type="entry name" value="ASM_C"/>
</dbReference>
<dbReference type="InterPro" id="IPR029052">
    <property type="entry name" value="Metallo-depent_PP-like"/>
</dbReference>
<accession>A0A9N8V417</accession>